<dbReference type="Proteomes" id="UP000479226">
    <property type="component" value="Unassembled WGS sequence"/>
</dbReference>
<dbReference type="Gene3D" id="1.20.120.530">
    <property type="entry name" value="GntR ligand-binding domain-like"/>
    <property type="match status" value="1"/>
</dbReference>
<dbReference type="RefSeq" id="WP_165183146.1">
    <property type="nucleotide sequence ID" value="NZ_JAAKZI010000033.1"/>
</dbReference>
<protein>
    <submittedName>
        <fullName evidence="5">GntR family transcriptional regulator</fullName>
    </submittedName>
</protein>
<keyword evidence="3" id="KW-0804">Transcription</keyword>
<dbReference type="PROSITE" id="PS50949">
    <property type="entry name" value="HTH_GNTR"/>
    <property type="match status" value="1"/>
</dbReference>
<dbReference type="InterPro" id="IPR011711">
    <property type="entry name" value="GntR_C"/>
</dbReference>
<dbReference type="Pfam" id="PF00392">
    <property type="entry name" value="GntR"/>
    <property type="match status" value="1"/>
</dbReference>
<dbReference type="SUPFAM" id="SSF46785">
    <property type="entry name" value="Winged helix' DNA-binding domain"/>
    <property type="match status" value="1"/>
</dbReference>
<dbReference type="EMBL" id="JAAKZI010000033">
    <property type="protein sequence ID" value="NGN84919.1"/>
    <property type="molecule type" value="Genomic_DNA"/>
</dbReference>
<sequence length="215" mass="23058">MTRPIATKTVVDAVTDDLRGRILTGSLTSAEAVTELEIATTYGVARPTAKAAIEKLVGENLLVRGTHKSARVARLGPDSVRDIYLARAYLESEILRRLATSRAVPEDAVRANADILAAASSGDLALVEPDLRFHTGLVEAAGNERIARMYSSLMSEVRLCMTRVQSLHLLNSESIHAEHSLILDAVAAGDAEGAARILDRHLATARERLAEALGE</sequence>
<accession>A0ABX0DDE5</accession>
<keyword evidence="6" id="KW-1185">Reference proteome</keyword>
<feature type="domain" description="HTH gntR-type" evidence="4">
    <location>
        <begin position="8"/>
        <end position="75"/>
    </location>
</feature>
<proteinExistence type="predicted"/>
<dbReference type="PANTHER" id="PTHR43537">
    <property type="entry name" value="TRANSCRIPTIONAL REGULATOR, GNTR FAMILY"/>
    <property type="match status" value="1"/>
</dbReference>
<dbReference type="Pfam" id="PF07729">
    <property type="entry name" value="FCD"/>
    <property type="match status" value="1"/>
</dbReference>
<dbReference type="PANTHER" id="PTHR43537:SF24">
    <property type="entry name" value="GLUCONATE OPERON TRANSCRIPTIONAL REPRESSOR"/>
    <property type="match status" value="1"/>
</dbReference>
<dbReference type="Gene3D" id="1.10.10.10">
    <property type="entry name" value="Winged helix-like DNA-binding domain superfamily/Winged helix DNA-binding domain"/>
    <property type="match status" value="1"/>
</dbReference>
<dbReference type="InterPro" id="IPR036390">
    <property type="entry name" value="WH_DNA-bd_sf"/>
</dbReference>
<dbReference type="InterPro" id="IPR000524">
    <property type="entry name" value="Tscrpt_reg_HTH_GntR"/>
</dbReference>
<evidence type="ECO:0000256" key="3">
    <source>
        <dbReference type="ARBA" id="ARBA00023163"/>
    </source>
</evidence>
<evidence type="ECO:0000313" key="6">
    <source>
        <dbReference type="Proteomes" id="UP000479226"/>
    </source>
</evidence>
<evidence type="ECO:0000256" key="2">
    <source>
        <dbReference type="ARBA" id="ARBA00023125"/>
    </source>
</evidence>
<keyword evidence="2" id="KW-0238">DNA-binding</keyword>
<keyword evidence="1" id="KW-0805">Transcription regulation</keyword>
<reference evidence="5 6" key="1">
    <citation type="submission" date="2020-02" db="EMBL/GenBank/DDBJ databases">
        <title>Genome sequence of the type strain DSM 27180 of Arthrobacter silviterrae.</title>
        <authorList>
            <person name="Gao J."/>
            <person name="Sun J."/>
        </authorList>
    </citation>
    <scope>NUCLEOTIDE SEQUENCE [LARGE SCALE GENOMIC DNA]</scope>
    <source>
        <strain evidence="5 6">DSM 27180</strain>
    </source>
</reference>
<evidence type="ECO:0000313" key="5">
    <source>
        <dbReference type="EMBL" id="NGN84919.1"/>
    </source>
</evidence>
<organism evidence="5 6">
    <name type="scientific">Arthrobacter silviterrae</name>
    <dbReference type="NCBI Taxonomy" id="2026658"/>
    <lineage>
        <taxon>Bacteria</taxon>
        <taxon>Bacillati</taxon>
        <taxon>Actinomycetota</taxon>
        <taxon>Actinomycetes</taxon>
        <taxon>Micrococcales</taxon>
        <taxon>Micrococcaceae</taxon>
        <taxon>Arthrobacter</taxon>
    </lineage>
</organism>
<evidence type="ECO:0000259" key="4">
    <source>
        <dbReference type="PROSITE" id="PS50949"/>
    </source>
</evidence>
<name>A0ABX0DDE5_9MICC</name>
<evidence type="ECO:0000256" key="1">
    <source>
        <dbReference type="ARBA" id="ARBA00023015"/>
    </source>
</evidence>
<dbReference type="SMART" id="SM00895">
    <property type="entry name" value="FCD"/>
    <property type="match status" value="1"/>
</dbReference>
<dbReference type="InterPro" id="IPR008920">
    <property type="entry name" value="TF_FadR/GntR_C"/>
</dbReference>
<gene>
    <name evidence="5" type="ORF">G6N77_15870</name>
</gene>
<dbReference type="InterPro" id="IPR036388">
    <property type="entry name" value="WH-like_DNA-bd_sf"/>
</dbReference>
<dbReference type="SUPFAM" id="SSF48008">
    <property type="entry name" value="GntR ligand-binding domain-like"/>
    <property type="match status" value="1"/>
</dbReference>
<comment type="caution">
    <text evidence="5">The sequence shown here is derived from an EMBL/GenBank/DDBJ whole genome shotgun (WGS) entry which is preliminary data.</text>
</comment>